<dbReference type="EMBL" id="ADBV01015015">
    <property type="protein sequence ID" value="EJW72963.1"/>
    <property type="molecule type" value="Genomic_DNA"/>
</dbReference>
<feature type="non-terminal residue" evidence="1">
    <location>
        <position position="54"/>
    </location>
</feature>
<accession>J9DTI0</accession>
<name>J9DTI0_WUCBA</name>
<evidence type="ECO:0000313" key="1">
    <source>
        <dbReference type="EMBL" id="EJW72963.1"/>
    </source>
</evidence>
<evidence type="ECO:0000313" key="2">
    <source>
        <dbReference type="Proteomes" id="UP000004810"/>
    </source>
</evidence>
<gene>
    <name evidence="1" type="ORF">WUBG_16130</name>
</gene>
<sequence>MRHARRLPTRVTVLWELVMLPIKDSGQCPQHELVQIIRLKQVEAVPFPQDKLLL</sequence>
<proteinExistence type="predicted"/>
<dbReference type="Proteomes" id="UP000004810">
    <property type="component" value="Unassembled WGS sequence"/>
</dbReference>
<reference evidence="2" key="1">
    <citation type="submission" date="2012-08" db="EMBL/GenBank/DDBJ databases">
        <title>The Genome Sequence of Wuchereria bancrofti.</title>
        <authorList>
            <person name="Nutman T.B."/>
            <person name="Fink D.L."/>
            <person name="Russ C."/>
            <person name="Young S."/>
            <person name="Zeng Q."/>
            <person name="Koehrsen M."/>
            <person name="Alvarado L."/>
            <person name="Berlin A."/>
            <person name="Chapman S.B."/>
            <person name="Chen Z."/>
            <person name="Freedman E."/>
            <person name="Gellesch M."/>
            <person name="Goldberg J."/>
            <person name="Griggs A."/>
            <person name="Gujja S."/>
            <person name="Heilman E.R."/>
            <person name="Heiman D."/>
            <person name="Hepburn T."/>
            <person name="Howarth C."/>
            <person name="Jen D."/>
            <person name="Larson L."/>
            <person name="Lewis B."/>
            <person name="Mehta T."/>
            <person name="Park D."/>
            <person name="Pearson M."/>
            <person name="Roberts A."/>
            <person name="Saif S."/>
            <person name="Shea T."/>
            <person name="Shenoy N."/>
            <person name="Sisk P."/>
            <person name="Stolte C."/>
            <person name="Sykes S."/>
            <person name="Walk T."/>
            <person name="White J."/>
            <person name="Yandava C."/>
            <person name="Haas B."/>
            <person name="Henn M.R."/>
            <person name="Nusbaum C."/>
            <person name="Birren B."/>
        </authorList>
    </citation>
    <scope>NUCLEOTIDE SEQUENCE [LARGE SCALE GENOMIC DNA]</scope>
    <source>
        <strain evidence="2">NA</strain>
    </source>
</reference>
<comment type="caution">
    <text evidence="1">The sequence shown here is derived from an EMBL/GenBank/DDBJ whole genome shotgun (WGS) entry which is preliminary data.</text>
</comment>
<organism evidence="1 2">
    <name type="scientific">Wuchereria bancrofti</name>
    <dbReference type="NCBI Taxonomy" id="6293"/>
    <lineage>
        <taxon>Eukaryota</taxon>
        <taxon>Metazoa</taxon>
        <taxon>Ecdysozoa</taxon>
        <taxon>Nematoda</taxon>
        <taxon>Chromadorea</taxon>
        <taxon>Rhabditida</taxon>
        <taxon>Spirurina</taxon>
        <taxon>Spiruromorpha</taxon>
        <taxon>Filarioidea</taxon>
        <taxon>Onchocercidae</taxon>
        <taxon>Wuchereria</taxon>
    </lineage>
</organism>
<protein>
    <submittedName>
        <fullName evidence="1">Uncharacterized protein</fullName>
    </submittedName>
</protein>
<dbReference type="AlphaFoldDB" id="J9DTI0"/>